<dbReference type="SMART" id="SM00342">
    <property type="entry name" value="HTH_ARAC"/>
    <property type="match status" value="1"/>
</dbReference>
<proteinExistence type="predicted"/>
<name>A0ABQ6C0L1_9BURK</name>
<organism evidence="5 6">
    <name type="scientific">Hydrogenophaga electricum</name>
    <dbReference type="NCBI Taxonomy" id="1230953"/>
    <lineage>
        <taxon>Bacteria</taxon>
        <taxon>Pseudomonadati</taxon>
        <taxon>Pseudomonadota</taxon>
        <taxon>Betaproteobacteria</taxon>
        <taxon>Burkholderiales</taxon>
        <taxon>Comamonadaceae</taxon>
        <taxon>Hydrogenophaga</taxon>
    </lineage>
</organism>
<reference evidence="6" key="1">
    <citation type="journal article" date="2019" name="Int. J. Syst. Evol. Microbiol.">
        <title>The Global Catalogue of Microorganisms (GCM) 10K type strain sequencing project: providing services to taxonomists for standard genome sequencing and annotation.</title>
        <authorList>
            <consortium name="The Broad Institute Genomics Platform"/>
            <consortium name="The Broad Institute Genome Sequencing Center for Infectious Disease"/>
            <person name="Wu L."/>
            <person name="Ma J."/>
        </authorList>
    </citation>
    <scope>NUCLEOTIDE SEQUENCE [LARGE SCALE GENOMIC DNA]</scope>
    <source>
        <strain evidence="6">NBRC 109341</strain>
    </source>
</reference>
<evidence type="ECO:0000313" key="6">
    <source>
        <dbReference type="Proteomes" id="UP001156903"/>
    </source>
</evidence>
<keyword evidence="6" id="KW-1185">Reference proteome</keyword>
<comment type="caution">
    <text evidence="5">The sequence shown here is derived from an EMBL/GenBank/DDBJ whole genome shotgun (WGS) entry which is preliminary data.</text>
</comment>
<evidence type="ECO:0000256" key="1">
    <source>
        <dbReference type="ARBA" id="ARBA00023015"/>
    </source>
</evidence>
<dbReference type="InterPro" id="IPR018060">
    <property type="entry name" value="HTH_AraC"/>
</dbReference>
<dbReference type="Proteomes" id="UP001156903">
    <property type="component" value="Unassembled WGS sequence"/>
</dbReference>
<evidence type="ECO:0000313" key="5">
    <source>
        <dbReference type="EMBL" id="GLS13118.1"/>
    </source>
</evidence>
<protein>
    <submittedName>
        <fullName evidence="5">AraC family transcriptional regulator</fullName>
    </submittedName>
</protein>
<dbReference type="Pfam" id="PF12833">
    <property type="entry name" value="HTH_18"/>
    <property type="match status" value="1"/>
</dbReference>
<dbReference type="PANTHER" id="PTHR43280:SF31">
    <property type="entry name" value="TRANSCRIPTIONAL REGULATORY PROTEIN"/>
    <property type="match status" value="1"/>
</dbReference>
<dbReference type="PANTHER" id="PTHR43280">
    <property type="entry name" value="ARAC-FAMILY TRANSCRIPTIONAL REGULATOR"/>
    <property type="match status" value="1"/>
</dbReference>
<keyword evidence="3" id="KW-0804">Transcription</keyword>
<dbReference type="Pfam" id="PF14525">
    <property type="entry name" value="AraC_binding_2"/>
    <property type="match status" value="1"/>
</dbReference>
<feature type="domain" description="HTH araC/xylS-type" evidence="4">
    <location>
        <begin position="217"/>
        <end position="318"/>
    </location>
</feature>
<dbReference type="PRINTS" id="PR00032">
    <property type="entry name" value="HTHARAC"/>
</dbReference>
<gene>
    <name evidence="5" type="ORF">GCM10007935_05470</name>
</gene>
<accession>A0ABQ6C0L1</accession>
<dbReference type="InterPro" id="IPR009057">
    <property type="entry name" value="Homeodomain-like_sf"/>
</dbReference>
<keyword evidence="1" id="KW-0805">Transcription regulation</keyword>
<dbReference type="Gene3D" id="1.10.10.60">
    <property type="entry name" value="Homeodomain-like"/>
    <property type="match status" value="1"/>
</dbReference>
<dbReference type="RefSeq" id="WP_284306593.1">
    <property type="nucleotide sequence ID" value="NZ_BSPB01000003.1"/>
</dbReference>
<dbReference type="PROSITE" id="PS01124">
    <property type="entry name" value="HTH_ARAC_FAMILY_2"/>
    <property type="match status" value="1"/>
</dbReference>
<evidence type="ECO:0000256" key="3">
    <source>
        <dbReference type="ARBA" id="ARBA00023163"/>
    </source>
</evidence>
<keyword evidence="2" id="KW-0238">DNA-binding</keyword>
<dbReference type="SUPFAM" id="SSF46689">
    <property type="entry name" value="Homeodomain-like"/>
    <property type="match status" value="1"/>
</dbReference>
<sequence>MSSQQLSLEWSTDHVAPKDRVDAMGATLERNFRRWDFSSRAEPSTFHARLRRHDFAGASLLRISTDTCVGELPSSRTASDEEIYLGLQLNLSGRERVQMRQWDEQIDPGEMFLWRTDLRQRFEVLERIHSISLMVPWQLMREHLPARAQPPAVCRIDNRAGLGSLLARHLRALAKEIDTVPPSAYAALCRTAIDLLGVALPGPDGGVKFNAMAVMRERVLTYIARHLHEDDLNPARIAAAHGISLRYQQALFAQGDITVAGHILESRLQACRQALSDPACRHLQISEIAFRWGFNSTSHFCRAFKQRYGVSPGEMRRMAAH</sequence>
<evidence type="ECO:0000259" key="4">
    <source>
        <dbReference type="PROSITE" id="PS01124"/>
    </source>
</evidence>
<evidence type="ECO:0000256" key="2">
    <source>
        <dbReference type="ARBA" id="ARBA00023125"/>
    </source>
</evidence>
<dbReference type="InterPro" id="IPR035418">
    <property type="entry name" value="AraC-bd_2"/>
</dbReference>
<dbReference type="EMBL" id="BSPB01000003">
    <property type="protein sequence ID" value="GLS13118.1"/>
    <property type="molecule type" value="Genomic_DNA"/>
</dbReference>
<dbReference type="InterPro" id="IPR020449">
    <property type="entry name" value="Tscrpt_reg_AraC-type_HTH"/>
</dbReference>